<gene>
    <name evidence="1" type="ORF">SAMN06297397_2673</name>
</gene>
<organism evidence="1 2">
    <name type="scientific">Aristaeella lactis</name>
    <dbReference type="NCBI Taxonomy" id="3046383"/>
    <lineage>
        <taxon>Bacteria</taxon>
        <taxon>Bacillati</taxon>
        <taxon>Bacillota</taxon>
        <taxon>Clostridia</taxon>
        <taxon>Eubacteriales</taxon>
        <taxon>Aristaeellaceae</taxon>
        <taxon>Aristaeella</taxon>
    </lineage>
</organism>
<proteinExistence type="predicted"/>
<keyword evidence="2" id="KW-1185">Reference proteome</keyword>
<accession>A0AC61PPK0</accession>
<name>A0AC61PPK0_9FIRM</name>
<reference evidence="1" key="1">
    <citation type="submission" date="2017-04" db="EMBL/GenBank/DDBJ databases">
        <authorList>
            <person name="Varghese N."/>
            <person name="Submissions S."/>
        </authorList>
    </citation>
    <scope>NUCLEOTIDE SEQUENCE</scope>
    <source>
        <strain evidence="1">WTE2008</strain>
    </source>
</reference>
<evidence type="ECO:0000313" key="2">
    <source>
        <dbReference type="Proteomes" id="UP000192328"/>
    </source>
</evidence>
<evidence type="ECO:0000313" key="1">
    <source>
        <dbReference type="EMBL" id="SMC81337.1"/>
    </source>
</evidence>
<protein>
    <submittedName>
        <fullName evidence="1">Uncharacterized protein</fullName>
    </submittedName>
</protein>
<comment type="caution">
    <text evidence="1">The sequence shown here is derived from an EMBL/GenBank/DDBJ whole genome shotgun (WGS) entry which is preliminary data.</text>
</comment>
<dbReference type="EMBL" id="FWXZ01000006">
    <property type="protein sequence ID" value="SMC81337.1"/>
    <property type="molecule type" value="Genomic_DNA"/>
</dbReference>
<dbReference type="Proteomes" id="UP000192328">
    <property type="component" value="Unassembled WGS sequence"/>
</dbReference>
<sequence>MNNKSCWQRLLSLFLVIFCSLLSVTGALADPVKTAMPEAVYESLFDDQTLCMTAKALRQWFISSGANQQNRLGQYESIWNHEETILCNPYIIKTEANPEADELTVYCFACIDAYSLYGNDSIRWLVKEDNEAVWLFRITFICDAGDNYYELKEVYPVTGTDEELFPGAGLAADSFPGLSEELSKSIPSDFWSTDQIARKYAASCNIDAEIINWADLPD</sequence>